<comment type="caution">
    <text evidence="1">The sequence shown here is derived from an EMBL/GenBank/DDBJ whole genome shotgun (WGS) entry which is preliminary data.</text>
</comment>
<reference evidence="1 2" key="1">
    <citation type="submission" date="2023-10" db="EMBL/GenBank/DDBJ databases">
        <title>Draft genome sequence of Xylaria bambusicola isolate GMP-LS, the root and basal stem rot pathogen of sugarcane in Indonesia.</title>
        <authorList>
            <person name="Selvaraj P."/>
            <person name="Muralishankar V."/>
            <person name="Muruganantham S."/>
            <person name="Sp S."/>
            <person name="Haryani S."/>
            <person name="Lau K.J.X."/>
            <person name="Naqvi N.I."/>
        </authorList>
    </citation>
    <scope>NUCLEOTIDE SEQUENCE [LARGE SCALE GENOMIC DNA]</scope>
    <source>
        <strain evidence="1">GMP-LS</strain>
    </source>
</reference>
<gene>
    <name evidence="1" type="ORF">RRF57_004070</name>
</gene>
<dbReference type="Proteomes" id="UP001305414">
    <property type="component" value="Unassembled WGS sequence"/>
</dbReference>
<accession>A0AAN7YWT4</accession>
<name>A0AAN7YWT4_9PEZI</name>
<proteinExistence type="predicted"/>
<organism evidence="1 2">
    <name type="scientific">Xylaria bambusicola</name>
    <dbReference type="NCBI Taxonomy" id="326684"/>
    <lineage>
        <taxon>Eukaryota</taxon>
        <taxon>Fungi</taxon>
        <taxon>Dikarya</taxon>
        <taxon>Ascomycota</taxon>
        <taxon>Pezizomycotina</taxon>
        <taxon>Sordariomycetes</taxon>
        <taxon>Xylariomycetidae</taxon>
        <taxon>Xylariales</taxon>
        <taxon>Xylariaceae</taxon>
        <taxon>Xylaria</taxon>
    </lineage>
</organism>
<sequence>MSPSCQKPTEEQWLHYKAQIRYWYLVEEMQLGKIVDQLINLGFTVTFRTLMADRINELHYKLNKKWKFRKNIDKDTWVKIDHRISKRKREGKDSEVIYCGKRLKPETVKKETDRHRDMSIFAQLVSRQPPSPQVPTDALISICTPPSLSIDVKEIEWPRTLPWLNFPAKELRALLPTHMKSQYNEEILPEALISFTCGGQNRLRINELGVSKLAAIIGMSIPESYPDEQLQRAQYLLSGSPEEKLYEYLSIVLYGLSNNSHDLNKKENWQAMMVILKASGLLEIKSYPKRLKSWTIEAFMEKLFLTAIKRLFNPDFDDVDSITVIKWLLNLGQNPNVAATTIWYRIEGCRSRSAVR</sequence>
<dbReference type="AlphaFoldDB" id="A0AAN7YWT4"/>
<evidence type="ECO:0000313" key="1">
    <source>
        <dbReference type="EMBL" id="KAK5628355.1"/>
    </source>
</evidence>
<evidence type="ECO:0008006" key="3">
    <source>
        <dbReference type="Google" id="ProtNLM"/>
    </source>
</evidence>
<protein>
    <recommendedName>
        <fullName evidence="3">Clr5 domain-containing protein</fullName>
    </recommendedName>
</protein>
<keyword evidence="2" id="KW-1185">Reference proteome</keyword>
<evidence type="ECO:0000313" key="2">
    <source>
        <dbReference type="Proteomes" id="UP001305414"/>
    </source>
</evidence>
<dbReference type="EMBL" id="JAWHQM010000008">
    <property type="protein sequence ID" value="KAK5628355.1"/>
    <property type="molecule type" value="Genomic_DNA"/>
</dbReference>